<feature type="non-terminal residue" evidence="3">
    <location>
        <position position="1"/>
    </location>
</feature>
<dbReference type="PANTHER" id="PTHR30405:SF11">
    <property type="entry name" value="RNA-GUIDED DNA ENDONUCLEASE RV2885C-RELATED"/>
    <property type="match status" value="1"/>
</dbReference>
<accession>A0A2R6A9C1</accession>
<evidence type="ECO:0000313" key="4">
    <source>
        <dbReference type="Proteomes" id="UP000240880"/>
    </source>
</evidence>
<feature type="domain" description="Cas12f1-like TNB" evidence="2">
    <location>
        <begin position="33"/>
        <end position="96"/>
    </location>
</feature>
<dbReference type="NCBIfam" id="NF040570">
    <property type="entry name" value="guided_TnpB"/>
    <property type="match status" value="1"/>
</dbReference>
<dbReference type="InterPro" id="IPR051399">
    <property type="entry name" value="RNA-guided_DNA_endo/Transpos"/>
</dbReference>
<dbReference type="Pfam" id="PF07282">
    <property type="entry name" value="Cas12f1-like_TNB"/>
    <property type="match status" value="1"/>
</dbReference>
<dbReference type="PANTHER" id="PTHR30405">
    <property type="entry name" value="TRANSPOSASE"/>
    <property type="match status" value="1"/>
</dbReference>
<dbReference type="AlphaFoldDB" id="A0A2R6A9C1"/>
<keyword evidence="1" id="KW-0238">DNA-binding</keyword>
<evidence type="ECO:0000259" key="2">
    <source>
        <dbReference type="Pfam" id="PF07282"/>
    </source>
</evidence>
<evidence type="ECO:0000313" key="3">
    <source>
        <dbReference type="EMBL" id="PSN83012.1"/>
    </source>
</evidence>
<dbReference type="EMBL" id="NEXC01000041">
    <property type="protein sequence ID" value="PSN83012.1"/>
    <property type="molecule type" value="Genomic_DNA"/>
</dbReference>
<name>A0A2R6A9C1_9ARCH</name>
<comment type="caution">
    <text evidence="3">The sequence shown here is derived from an EMBL/GenBank/DDBJ whole genome shotgun (WGS) entry which is preliminary data.</text>
</comment>
<proteinExistence type="predicted"/>
<reference evidence="3 4" key="1">
    <citation type="submission" date="2017-04" db="EMBL/GenBank/DDBJ databases">
        <title>Novel microbial lineages endemic to geothermal iron-oxide mats fill important gaps in the evolutionary history of Archaea.</title>
        <authorList>
            <person name="Jay Z.J."/>
            <person name="Beam J.P."/>
            <person name="Dlakic M."/>
            <person name="Rusch D.B."/>
            <person name="Kozubal M.A."/>
            <person name="Inskeep W.P."/>
        </authorList>
    </citation>
    <scope>NUCLEOTIDE SEQUENCE [LARGE SCALE GENOMIC DNA]</scope>
    <source>
        <strain evidence="3">OSP_D</strain>
    </source>
</reference>
<sequence>FPSPVIVMEKLKGIRKNFEKGKGLNKRFHSLPFRKLQKMIEYKAKLQGVKVVYVNPKNTSKTCHRCGYVTRTDGREYRCPKCSMVYNRDLNSSINIARALTRGTGRGS</sequence>
<dbReference type="InterPro" id="IPR010095">
    <property type="entry name" value="Cas12f1-like_TNB"/>
</dbReference>
<evidence type="ECO:0000256" key="1">
    <source>
        <dbReference type="ARBA" id="ARBA00023125"/>
    </source>
</evidence>
<dbReference type="Proteomes" id="UP000240880">
    <property type="component" value="Unassembled WGS sequence"/>
</dbReference>
<protein>
    <submittedName>
        <fullName evidence="3">Transposase</fullName>
    </submittedName>
</protein>
<gene>
    <name evidence="3" type="ORF">B9Q01_06290</name>
</gene>
<dbReference type="GO" id="GO:0003677">
    <property type="term" value="F:DNA binding"/>
    <property type="evidence" value="ECO:0007669"/>
    <property type="project" value="UniProtKB-KW"/>
</dbReference>
<dbReference type="NCBIfam" id="TIGR01766">
    <property type="entry name" value="IS200/IS605 family accessory protein TnpB-like domain"/>
    <property type="match status" value="1"/>
</dbReference>
<organism evidence="3 4">
    <name type="scientific">Candidatus Marsarchaeota G1 archaeon OSP_D</name>
    <dbReference type="NCBI Taxonomy" id="1978155"/>
    <lineage>
        <taxon>Archaea</taxon>
        <taxon>Candidatus Marsarchaeota</taxon>
        <taxon>Candidatus Marsarchaeota group 1</taxon>
    </lineage>
</organism>